<gene>
    <name evidence="5" type="ORF">GCM10007932_00940</name>
</gene>
<feature type="chain" id="PRO_5043450584" evidence="3">
    <location>
        <begin position="22"/>
        <end position="442"/>
    </location>
</feature>
<accession>A0AAV5NJE5</accession>
<dbReference type="AlphaFoldDB" id="A0AAV5NJE5"/>
<evidence type="ECO:0000256" key="2">
    <source>
        <dbReference type="ARBA" id="ARBA00022801"/>
    </source>
</evidence>
<dbReference type="InterPro" id="IPR038772">
    <property type="entry name" value="Sph/SMPD2-like"/>
</dbReference>
<name>A0AAV5NJE5_9VIBR</name>
<evidence type="ECO:0000259" key="4">
    <source>
        <dbReference type="Pfam" id="PF03372"/>
    </source>
</evidence>
<evidence type="ECO:0000256" key="3">
    <source>
        <dbReference type="SAM" id="SignalP"/>
    </source>
</evidence>
<dbReference type="GO" id="GO:0005576">
    <property type="term" value="C:extracellular region"/>
    <property type="evidence" value="ECO:0007669"/>
    <property type="project" value="InterPro"/>
</dbReference>
<proteinExistence type="predicted"/>
<dbReference type="Proteomes" id="UP001156690">
    <property type="component" value="Unassembled WGS sequence"/>
</dbReference>
<dbReference type="GO" id="GO:0004767">
    <property type="term" value="F:sphingomyelin phosphodiesterase activity"/>
    <property type="evidence" value="ECO:0007669"/>
    <property type="project" value="InterPro"/>
</dbReference>
<keyword evidence="6" id="KW-1185">Reference proteome</keyword>
<dbReference type="PANTHER" id="PTHR16320">
    <property type="entry name" value="SPHINGOMYELINASE FAMILY MEMBER"/>
    <property type="match status" value="1"/>
</dbReference>
<dbReference type="InterPro" id="IPR036691">
    <property type="entry name" value="Endo/exonu/phosph_ase_sf"/>
</dbReference>
<dbReference type="PANTHER" id="PTHR16320:SF23">
    <property type="entry name" value="SPHINGOMYELINASE C 1"/>
    <property type="match status" value="1"/>
</dbReference>
<evidence type="ECO:0000256" key="1">
    <source>
        <dbReference type="ARBA" id="ARBA00022729"/>
    </source>
</evidence>
<sequence>MRNTQWKLLVAIALTSTSSLADTDVYLTNNSDKPLTIQVKHTGSDLLQHGSEWFQHIQELKPWETKSVMSFNRWEGVKAGHTYEFETVASNPNGESIRLHQKMNGYWYNSAMTYGVSSSDVELDLKEDRSVYRYQSQVFGQREVELAFKSDATGRYDDLYYTITPKKQSESPDSTSTTLKVMTYNVWALPAIASHIGDRLDIIPEYVKGYDVLALQEVFSNGRNDFLRALAKEYPYQTKMLDKSGFNIHDGGVTIVSRYPIVNQAQYVFPDCSGTDCFADKGVNYAEVIKNGQAYHVFATHTASFDTDTAREYRQKQFRQMREMAHSLNIPTSETVIYSGDFNVNKRKFPGDYQQMIANLNAIEPTYSGYTESTFDPRINNFAGEALSGGENVEYLDYIMVSAEYAVKNQNSNRVDVPRSTDERLWKHYNLSDHFPVSAVIK</sequence>
<dbReference type="Gene3D" id="3.60.10.10">
    <property type="entry name" value="Endonuclease/exonuclease/phosphatase"/>
    <property type="match status" value="1"/>
</dbReference>
<keyword evidence="2" id="KW-0378">Hydrolase</keyword>
<dbReference type="EMBL" id="BSNX01000001">
    <property type="protein sequence ID" value="GLQ70734.1"/>
    <property type="molecule type" value="Genomic_DNA"/>
</dbReference>
<keyword evidence="1 3" id="KW-0732">Signal</keyword>
<dbReference type="SUPFAM" id="SSF56219">
    <property type="entry name" value="DNase I-like"/>
    <property type="match status" value="1"/>
</dbReference>
<evidence type="ECO:0000313" key="5">
    <source>
        <dbReference type="EMBL" id="GLQ70734.1"/>
    </source>
</evidence>
<feature type="domain" description="Endonuclease/exonuclease/phosphatase" evidence="4">
    <location>
        <begin position="182"/>
        <end position="434"/>
    </location>
</feature>
<evidence type="ECO:0000313" key="6">
    <source>
        <dbReference type="Proteomes" id="UP001156690"/>
    </source>
</evidence>
<dbReference type="RefSeq" id="WP_126608448.1">
    <property type="nucleotide sequence ID" value="NZ_AP025144.1"/>
</dbReference>
<comment type="caution">
    <text evidence="5">The sequence shown here is derived from an EMBL/GenBank/DDBJ whole genome shotgun (WGS) entry which is preliminary data.</text>
</comment>
<protein>
    <submittedName>
        <fullName evidence="5">Phospholipase C</fullName>
    </submittedName>
</protein>
<dbReference type="Pfam" id="PF03372">
    <property type="entry name" value="Exo_endo_phos"/>
    <property type="match status" value="1"/>
</dbReference>
<feature type="signal peptide" evidence="3">
    <location>
        <begin position="1"/>
        <end position="21"/>
    </location>
</feature>
<reference evidence="6" key="1">
    <citation type="journal article" date="2019" name="Int. J. Syst. Evol. Microbiol.">
        <title>The Global Catalogue of Microorganisms (GCM) 10K type strain sequencing project: providing services to taxonomists for standard genome sequencing and annotation.</title>
        <authorList>
            <consortium name="The Broad Institute Genomics Platform"/>
            <consortium name="The Broad Institute Genome Sequencing Center for Infectious Disease"/>
            <person name="Wu L."/>
            <person name="Ma J."/>
        </authorList>
    </citation>
    <scope>NUCLEOTIDE SEQUENCE [LARGE SCALE GENOMIC DNA]</scope>
    <source>
        <strain evidence="6">NBRC 15640</strain>
    </source>
</reference>
<dbReference type="InterPro" id="IPR005135">
    <property type="entry name" value="Endo/exonuclease/phosphatase"/>
</dbReference>
<dbReference type="CDD" id="cd09078">
    <property type="entry name" value="nSMase"/>
    <property type="match status" value="1"/>
</dbReference>
<organism evidence="5 6">
    <name type="scientific">Vibrio penaeicida</name>
    <dbReference type="NCBI Taxonomy" id="104609"/>
    <lineage>
        <taxon>Bacteria</taxon>
        <taxon>Pseudomonadati</taxon>
        <taxon>Pseudomonadota</taxon>
        <taxon>Gammaproteobacteria</taxon>
        <taxon>Vibrionales</taxon>
        <taxon>Vibrionaceae</taxon>
        <taxon>Vibrio</taxon>
    </lineage>
</organism>
<dbReference type="InterPro" id="IPR017766">
    <property type="entry name" value="Sphingomyelinase/PLipase_C"/>
</dbReference>